<keyword evidence="2" id="KW-1185">Reference proteome</keyword>
<organism evidence="1 2">
    <name type="scientific">Nocardia jinanensis</name>
    <dbReference type="NCBI Taxonomy" id="382504"/>
    <lineage>
        <taxon>Bacteria</taxon>
        <taxon>Bacillati</taxon>
        <taxon>Actinomycetota</taxon>
        <taxon>Actinomycetes</taxon>
        <taxon>Mycobacteriales</taxon>
        <taxon>Nocardiaceae</taxon>
        <taxon>Nocardia</taxon>
    </lineage>
</organism>
<name>A0A917W0C3_9NOCA</name>
<evidence type="ECO:0000313" key="2">
    <source>
        <dbReference type="Proteomes" id="UP000638263"/>
    </source>
</evidence>
<dbReference type="EMBL" id="BMMH01000046">
    <property type="protein sequence ID" value="GGL46901.1"/>
    <property type="molecule type" value="Genomic_DNA"/>
</dbReference>
<reference evidence="1" key="2">
    <citation type="submission" date="2020-09" db="EMBL/GenBank/DDBJ databases">
        <authorList>
            <person name="Sun Q."/>
            <person name="Zhou Y."/>
        </authorList>
    </citation>
    <scope>NUCLEOTIDE SEQUENCE</scope>
    <source>
        <strain evidence="1">CGMCC 4.3508</strain>
    </source>
</reference>
<proteinExistence type="predicted"/>
<protein>
    <submittedName>
        <fullName evidence="1">Uncharacterized protein</fullName>
    </submittedName>
</protein>
<accession>A0A917W0C3</accession>
<evidence type="ECO:0000313" key="1">
    <source>
        <dbReference type="EMBL" id="GGL46901.1"/>
    </source>
</evidence>
<gene>
    <name evidence="1" type="ORF">GCM10011588_72230</name>
</gene>
<reference evidence="1" key="1">
    <citation type="journal article" date="2014" name="Int. J. Syst. Evol. Microbiol.">
        <title>Complete genome sequence of Corynebacterium casei LMG S-19264T (=DSM 44701T), isolated from a smear-ripened cheese.</title>
        <authorList>
            <consortium name="US DOE Joint Genome Institute (JGI-PGF)"/>
            <person name="Walter F."/>
            <person name="Albersmeier A."/>
            <person name="Kalinowski J."/>
            <person name="Ruckert C."/>
        </authorList>
    </citation>
    <scope>NUCLEOTIDE SEQUENCE</scope>
    <source>
        <strain evidence="1">CGMCC 4.3508</strain>
    </source>
</reference>
<dbReference type="Proteomes" id="UP000638263">
    <property type="component" value="Unassembled WGS sequence"/>
</dbReference>
<comment type="caution">
    <text evidence="1">The sequence shown here is derived from an EMBL/GenBank/DDBJ whole genome shotgun (WGS) entry which is preliminary data.</text>
</comment>
<dbReference type="AlphaFoldDB" id="A0A917W0C3"/>
<sequence length="83" mass="9434">MNPERRQKLAELQIVIDGLLRHGDPREDLAYAVAPDGSASRRHSPAEVERLTADLELVSKALDNDSSMRDEDLERLIHEYLQP</sequence>